<dbReference type="InterPro" id="IPR023298">
    <property type="entry name" value="ATPase_P-typ_TM_dom_sf"/>
</dbReference>
<dbReference type="AlphaFoldDB" id="A0AA35VAN0"/>
<dbReference type="Proteomes" id="UP001177003">
    <property type="component" value="Chromosome 0"/>
</dbReference>
<dbReference type="EMBL" id="OX465086">
    <property type="protein sequence ID" value="CAI9265119.1"/>
    <property type="molecule type" value="Genomic_DNA"/>
</dbReference>
<protein>
    <submittedName>
        <fullName evidence="1">Uncharacterized protein</fullName>
    </submittedName>
</protein>
<sequence length="154" mass="17548">MTNVRPPLLPKGCEDINHHTDYQTFKRKWGLDPWFETLDRKDREALLRLLCSIITKQWCGFSRTLAIRSSPPYHKTSYSFAQSTHVLVGAFEWSDNVYWFFTGYTEDHEGKVEFITGKTSVKDAMDGVIKIFTVAVAIVYVAVPEGLPLVVAST</sequence>
<proteinExistence type="predicted"/>
<dbReference type="Gene3D" id="1.20.1110.10">
    <property type="entry name" value="Calcium-transporting ATPase, transmembrane domain"/>
    <property type="match status" value="1"/>
</dbReference>
<accession>A0AA35VAN0</accession>
<evidence type="ECO:0000313" key="1">
    <source>
        <dbReference type="EMBL" id="CAI9265119.1"/>
    </source>
</evidence>
<keyword evidence="2" id="KW-1185">Reference proteome</keyword>
<dbReference type="SUPFAM" id="SSF81665">
    <property type="entry name" value="Calcium ATPase, transmembrane domain M"/>
    <property type="match status" value="1"/>
</dbReference>
<organism evidence="1 2">
    <name type="scientific">Lactuca saligna</name>
    <name type="common">Willowleaf lettuce</name>
    <dbReference type="NCBI Taxonomy" id="75948"/>
    <lineage>
        <taxon>Eukaryota</taxon>
        <taxon>Viridiplantae</taxon>
        <taxon>Streptophyta</taxon>
        <taxon>Embryophyta</taxon>
        <taxon>Tracheophyta</taxon>
        <taxon>Spermatophyta</taxon>
        <taxon>Magnoliopsida</taxon>
        <taxon>eudicotyledons</taxon>
        <taxon>Gunneridae</taxon>
        <taxon>Pentapetalae</taxon>
        <taxon>asterids</taxon>
        <taxon>campanulids</taxon>
        <taxon>Asterales</taxon>
        <taxon>Asteraceae</taxon>
        <taxon>Cichorioideae</taxon>
        <taxon>Cichorieae</taxon>
        <taxon>Lactucinae</taxon>
        <taxon>Lactuca</taxon>
    </lineage>
</organism>
<gene>
    <name evidence="1" type="ORF">LSALG_LOCUS5740</name>
</gene>
<reference evidence="1" key="1">
    <citation type="submission" date="2023-04" db="EMBL/GenBank/DDBJ databases">
        <authorList>
            <person name="Vijverberg K."/>
            <person name="Xiong W."/>
            <person name="Schranz E."/>
        </authorList>
    </citation>
    <scope>NUCLEOTIDE SEQUENCE</scope>
</reference>
<name>A0AA35VAN0_LACSI</name>
<evidence type="ECO:0000313" key="2">
    <source>
        <dbReference type="Proteomes" id="UP001177003"/>
    </source>
</evidence>